<proteinExistence type="predicted"/>
<comment type="caution">
    <text evidence="3">The sequence shown here is derived from an EMBL/GenBank/DDBJ whole genome shotgun (WGS) entry which is preliminary data.</text>
</comment>
<reference evidence="3" key="1">
    <citation type="submission" date="2021-03" db="EMBL/GenBank/DDBJ databases">
        <authorList>
            <person name="Tran Van P."/>
        </authorList>
    </citation>
    <scope>NUCLEOTIDE SEQUENCE</scope>
</reference>
<dbReference type="InterPro" id="IPR036179">
    <property type="entry name" value="Ig-like_dom_sf"/>
</dbReference>
<accession>A0ABN7NIH0</accession>
<dbReference type="InterPro" id="IPR003599">
    <property type="entry name" value="Ig_sub"/>
</dbReference>
<keyword evidence="4" id="KW-1185">Reference proteome</keyword>
<sequence>MQELPSIILQNQVPRGMKKSEALMQMEATIKKYTSEVHLTEEDLYDADKKQPPRFVTQILDQNSLVEMQTTKFECQLAPVGDPNMKVEWFFNGKPLPHKNRFTPIYDFGYVAMNFGWVYPEDSGEYLCRATNLYGMDETRAVIKTAGKPGIIYDSQLPKGMKSIERIREMEAAWQLAPEQPGDEMKPKLAPTFVTKPEPFTVTEGESARFCCRVTGHPKPRVMWVVNGHTVVNYDHGKVEVVARNSAGEAIAETVLTVKAREDDYRNVLKNSPRRKFIDVFQRLCETDESTNCVFLFLGYVIEDPSTPPLSSLTASLTGGGHCKRPARPLRSGGIIKVTSTSLFDFMPAFRERSAWYDYELTQYQKERQETELEKVFEERSTLLQEHVDIDDAVKQKIIREPETEWQQAVRSKKGEDYYTKLKEFAIPGEKIVASSVAKGMAQSYEQKLDTNEQQPLTGSPQVPRRTTEFVIDSQTIQSLPPEPSESSIHGREVHVAKQKQTQKEVKGDLEITRKITATETTEVEHKAKTQERVVQGQVVSEVYLHDNLFHVGLNLPYHQCSPRRYSHVAPSSRNRRSLKWSLMETHCPKYSGTAKTSPLRYSPDLQVHTFSTKSILIMRQVFMEDSGVFSVIAENRGGRAKCSANLVVEEKRKQGRGGVVPPSFLTTVQSTTVPAGQLARFDARLSGTKPIDVYWLKNGKKVTPDIRHKTLEEDNTYTLLIIETLPEDSGKYECVAINSAGEARCDCECTVQSPSVGKQPSKPSTPGAEKAPGIVEPLKGQTIKEGQAVDFRCKISGKPASNNPRLQNSSSPHPLVCDVSTSSRGKNVSTVIIVLFTAPTIKWQKGDKVIKPSKYFQMLKDGDVYTLRISEAFPEDEGIYKCVASNPIGSVTLSGELKVLAPETQEVAPTLNPLRDVIVQEGSPAQFRTQATGKPRPTIQWLREGAVIPQSADFQVCTCFYYTL</sequence>
<evidence type="ECO:0000313" key="4">
    <source>
        <dbReference type="Proteomes" id="UP001153148"/>
    </source>
</evidence>
<feature type="region of interest" description="Disordered" evidence="1">
    <location>
        <begin position="477"/>
        <end position="505"/>
    </location>
</feature>
<dbReference type="SMART" id="SM00409">
    <property type="entry name" value="IG"/>
    <property type="match status" value="4"/>
</dbReference>
<dbReference type="InterPro" id="IPR007110">
    <property type="entry name" value="Ig-like_dom"/>
</dbReference>
<feature type="compositionally biased region" description="Polar residues" evidence="1">
    <location>
        <begin position="452"/>
        <end position="461"/>
    </location>
</feature>
<dbReference type="InterPro" id="IPR003598">
    <property type="entry name" value="Ig_sub2"/>
</dbReference>
<organism evidence="3 4">
    <name type="scientific">Timema podura</name>
    <name type="common">Walking stick</name>
    <dbReference type="NCBI Taxonomy" id="61482"/>
    <lineage>
        <taxon>Eukaryota</taxon>
        <taxon>Metazoa</taxon>
        <taxon>Ecdysozoa</taxon>
        <taxon>Arthropoda</taxon>
        <taxon>Hexapoda</taxon>
        <taxon>Insecta</taxon>
        <taxon>Pterygota</taxon>
        <taxon>Neoptera</taxon>
        <taxon>Polyneoptera</taxon>
        <taxon>Phasmatodea</taxon>
        <taxon>Timematodea</taxon>
        <taxon>Timematoidea</taxon>
        <taxon>Timematidae</taxon>
        <taxon>Timema</taxon>
    </lineage>
</organism>
<dbReference type="Proteomes" id="UP001153148">
    <property type="component" value="Unassembled WGS sequence"/>
</dbReference>
<dbReference type="PROSITE" id="PS50835">
    <property type="entry name" value="IG_LIKE"/>
    <property type="match status" value="5"/>
</dbReference>
<dbReference type="Pfam" id="PF07679">
    <property type="entry name" value="I-set"/>
    <property type="match status" value="6"/>
</dbReference>
<dbReference type="PANTHER" id="PTHR47633">
    <property type="entry name" value="IMMUNOGLOBULIN"/>
    <property type="match status" value="1"/>
</dbReference>
<feature type="domain" description="Ig-like" evidence="2">
    <location>
        <begin position="773"/>
        <end position="895"/>
    </location>
</feature>
<protein>
    <recommendedName>
        <fullName evidence="2">Ig-like domain-containing protein</fullName>
    </recommendedName>
</protein>
<feature type="domain" description="Ig-like" evidence="2">
    <location>
        <begin position="53"/>
        <end position="144"/>
    </location>
</feature>
<name>A0ABN7NIH0_TIMPD</name>
<evidence type="ECO:0000256" key="1">
    <source>
        <dbReference type="SAM" id="MobiDB-lite"/>
    </source>
</evidence>
<feature type="domain" description="Ig-like" evidence="2">
    <location>
        <begin position="191"/>
        <end position="228"/>
    </location>
</feature>
<feature type="region of interest" description="Disordered" evidence="1">
    <location>
        <begin position="754"/>
        <end position="780"/>
    </location>
</feature>
<dbReference type="PANTHER" id="PTHR47633:SF4">
    <property type="entry name" value="MYOPALLADIN ISOFORM X1"/>
    <property type="match status" value="1"/>
</dbReference>
<dbReference type="InterPro" id="IPR013098">
    <property type="entry name" value="Ig_I-set"/>
</dbReference>
<dbReference type="InterPro" id="IPR013783">
    <property type="entry name" value="Ig-like_fold"/>
</dbReference>
<feature type="domain" description="Ig-like" evidence="2">
    <location>
        <begin position="663"/>
        <end position="753"/>
    </location>
</feature>
<gene>
    <name evidence="3" type="ORF">TPAB3V08_LOCUS2136</name>
</gene>
<feature type="compositionally biased region" description="Basic and acidic residues" evidence="1">
    <location>
        <begin position="489"/>
        <end position="505"/>
    </location>
</feature>
<feature type="compositionally biased region" description="Polar residues" evidence="1">
    <location>
        <begin position="754"/>
        <end position="765"/>
    </location>
</feature>
<dbReference type="SUPFAM" id="SSF48726">
    <property type="entry name" value="Immunoglobulin"/>
    <property type="match status" value="5"/>
</dbReference>
<evidence type="ECO:0000313" key="3">
    <source>
        <dbReference type="EMBL" id="CAG2055126.1"/>
    </source>
</evidence>
<dbReference type="Gene3D" id="2.60.40.10">
    <property type="entry name" value="Immunoglobulins"/>
    <property type="match status" value="6"/>
</dbReference>
<feature type="domain" description="Ig-like" evidence="2">
    <location>
        <begin position="903"/>
        <end position="965"/>
    </location>
</feature>
<evidence type="ECO:0000259" key="2">
    <source>
        <dbReference type="PROSITE" id="PS50835"/>
    </source>
</evidence>
<feature type="region of interest" description="Disordered" evidence="1">
    <location>
        <begin position="445"/>
        <end position="465"/>
    </location>
</feature>
<dbReference type="EMBL" id="CAJPIN010002115">
    <property type="protein sequence ID" value="CAG2055126.1"/>
    <property type="molecule type" value="Genomic_DNA"/>
</dbReference>
<dbReference type="SMART" id="SM00408">
    <property type="entry name" value="IGc2"/>
    <property type="match status" value="4"/>
</dbReference>